<organism evidence="1 2">
    <name type="scientific">Cetraspora pellucida</name>
    <dbReference type="NCBI Taxonomy" id="1433469"/>
    <lineage>
        <taxon>Eukaryota</taxon>
        <taxon>Fungi</taxon>
        <taxon>Fungi incertae sedis</taxon>
        <taxon>Mucoromycota</taxon>
        <taxon>Glomeromycotina</taxon>
        <taxon>Glomeromycetes</taxon>
        <taxon>Diversisporales</taxon>
        <taxon>Gigasporaceae</taxon>
        <taxon>Cetraspora</taxon>
    </lineage>
</organism>
<protein>
    <submittedName>
        <fullName evidence="1">15095_t:CDS:1</fullName>
    </submittedName>
</protein>
<sequence>MLDILRQNIFLLTTFVIANAFNAMAALVRGEMDPELVTRD</sequence>
<gene>
    <name evidence="1" type="ORF">CPELLU_LOCUS14678</name>
</gene>
<accession>A0A9N9NR77</accession>
<name>A0A9N9NR77_9GLOM</name>
<dbReference type="AlphaFoldDB" id="A0A9N9NR77"/>
<evidence type="ECO:0000313" key="1">
    <source>
        <dbReference type="EMBL" id="CAG8750520.1"/>
    </source>
</evidence>
<feature type="non-terminal residue" evidence="1">
    <location>
        <position position="40"/>
    </location>
</feature>
<proteinExistence type="predicted"/>
<reference evidence="1" key="1">
    <citation type="submission" date="2021-06" db="EMBL/GenBank/DDBJ databases">
        <authorList>
            <person name="Kallberg Y."/>
            <person name="Tangrot J."/>
            <person name="Rosling A."/>
        </authorList>
    </citation>
    <scope>NUCLEOTIDE SEQUENCE</scope>
    <source>
        <strain evidence="1">FL966</strain>
    </source>
</reference>
<dbReference type="EMBL" id="CAJVQA010017784">
    <property type="protein sequence ID" value="CAG8750520.1"/>
    <property type="molecule type" value="Genomic_DNA"/>
</dbReference>
<keyword evidence="2" id="KW-1185">Reference proteome</keyword>
<evidence type="ECO:0000313" key="2">
    <source>
        <dbReference type="Proteomes" id="UP000789759"/>
    </source>
</evidence>
<comment type="caution">
    <text evidence="1">The sequence shown here is derived from an EMBL/GenBank/DDBJ whole genome shotgun (WGS) entry which is preliminary data.</text>
</comment>
<dbReference type="Proteomes" id="UP000789759">
    <property type="component" value="Unassembled WGS sequence"/>
</dbReference>